<evidence type="ECO:0000256" key="4">
    <source>
        <dbReference type="ARBA" id="ARBA00022636"/>
    </source>
</evidence>
<dbReference type="InterPro" id="IPR001633">
    <property type="entry name" value="EAL_dom"/>
</dbReference>
<dbReference type="Pfam" id="PF12792">
    <property type="entry name" value="CSS-motif"/>
    <property type="match status" value="1"/>
</dbReference>
<reference evidence="12 13" key="1">
    <citation type="submission" date="2019-11" db="EMBL/GenBank/DDBJ databases">
        <title>Draft Genome Sequences of Six Type Strains of the Genus Massilia.</title>
        <authorList>
            <person name="Miess H."/>
            <person name="Frediansyah A."/>
            <person name="Goeker M."/>
            <person name="Gross H."/>
        </authorList>
    </citation>
    <scope>NUCLEOTIDE SEQUENCE [LARGE SCALE GENOMIC DNA]</scope>
    <source>
        <strain evidence="12 13">DSM 17513</strain>
    </source>
</reference>
<evidence type="ECO:0000313" key="13">
    <source>
        <dbReference type="Proteomes" id="UP000431684"/>
    </source>
</evidence>
<dbReference type="InterPro" id="IPR035919">
    <property type="entry name" value="EAL_sf"/>
</dbReference>
<evidence type="ECO:0000256" key="2">
    <source>
        <dbReference type="ARBA" id="ARBA00012282"/>
    </source>
</evidence>
<comment type="caution">
    <text evidence="12">The sequence shown here is derived from an EMBL/GenBank/DDBJ whole genome shotgun (WGS) entry which is preliminary data.</text>
</comment>
<feature type="transmembrane region" description="Helical" evidence="10">
    <location>
        <begin position="246"/>
        <end position="265"/>
    </location>
</feature>
<dbReference type="SUPFAM" id="SSF141868">
    <property type="entry name" value="EAL domain-like"/>
    <property type="match status" value="1"/>
</dbReference>
<keyword evidence="13" id="KW-1185">Reference proteome</keyword>
<dbReference type="RefSeq" id="WP_155707537.1">
    <property type="nucleotide sequence ID" value="NZ_BMWU01000018.1"/>
</dbReference>
<gene>
    <name evidence="12" type="ORF">GJV26_03050</name>
</gene>
<dbReference type="PANTHER" id="PTHR33121:SF79">
    <property type="entry name" value="CYCLIC DI-GMP PHOSPHODIESTERASE PDED-RELATED"/>
    <property type="match status" value="1"/>
</dbReference>
<name>A0A6I3XD43_9BURK</name>
<evidence type="ECO:0000256" key="7">
    <source>
        <dbReference type="ARBA" id="ARBA00022989"/>
    </source>
</evidence>
<evidence type="ECO:0000256" key="5">
    <source>
        <dbReference type="ARBA" id="ARBA00022692"/>
    </source>
</evidence>
<keyword evidence="4" id="KW-0973">c-di-GMP</keyword>
<evidence type="ECO:0000256" key="3">
    <source>
        <dbReference type="ARBA" id="ARBA00022475"/>
    </source>
</evidence>
<dbReference type="PROSITE" id="PS50883">
    <property type="entry name" value="EAL"/>
    <property type="match status" value="1"/>
</dbReference>
<evidence type="ECO:0000256" key="6">
    <source>
        <dbReference type="ARBA" id="ARBA00022801"/>
    </source>
</evidence>
<dbReference type="AlphaFoldDB" id="A0A6I3XD43"/>
<dbReference type="CDD" id="cd01948">
    <property type="entry name" value="EAL"/>
    <property type="match status" value="1"/>
</dbReference>
<protein>
    <recommendedName>
        <fullName evidence="2">cyclic-guanylate-specific phosphodiesterase</fullName>
        <ecNumber evidence="2">3.1.4.52</ecNumber>
    </recommendedName>
</protein>
<comment type="subcellular location">
    <subcellularLocation>
        <location evidence="1">Cell membrane</location>
        <topology evidence="1">Multi-pass membrane protein</topology>
    </subcellularLocation>
</comment>
<keyword evidence="5 10" id="KW-0812">Transmembrane</keyword>
<evidence type="ECO:0000256" key="1">
    <source>
        <dbReference type="ARBA" id="ARBA00004651"/>
    </source>
</evidence>
<dbReference type="Pfam" id="PF00563">
    <property type="entry name" value="EAL"/>
    <property type="match status" value="1"/>
</dbReference>
<organism evidence="12 13">
    <name type="scientific">Pseudoduganella dura</name>
    <dbReference type="NCBI Taxonomy" id="321982"/>
    <lineage>
        <taxon>Bacteria</taxon>
        <taxon>Pseudomonadati</taxon>
        <taxon>Pseudomonadota</taxon>
        <taxon>Betaproteobacteria</taxon>
        <taxon>Burkholderiales</taxon>
        <taxon>Oxalobacteraceae</taxon>
        <taxon>Telluria group</taxon>
        <taxon>Pseudoduganella</taxon>
    </lineage>
</organism>
<evidence type="ECO:0000259" key="11">
    <source>
        <dbReference type="PROSITE" id="PS50883"/>
    </source>
</evidence>
<accession>A0A6I3XD43</accession>
<dbReference type="GO" id="GO:0005886">
    <property type="term" value="C:plasma membrane"/>
    <property type="evidence" value="ECO:0007669"/>
    <property type="project" value="UniProtKB-SubCell"/>
</dbReference>
<evidence type="ECO:0000256" key="9">
    <source>
        <dbReference type="ARBA" id="ARBA00034290"/>
    </source>
</evidence>
<keyword evidence="7 10" id="KW-1133">Transmembrane helix</keyword>
<dbReference type="PANTHER" id="PTHR33121">
    <property type="entry name" value="CYCLIC DI-GMP PHOSPHODIESTERASE PDEF"/>
    <property type="match status" value="1"/>
</dbReference>
<evidence type="ECO:0000256" key="8">
    <source>
        <dbReference type="ARBA" id="ARBA00023136"/>
    </source>
</evidence>
<dbReference type="InterPro" id="IPR050706">
    <property type="entry name" value="Cyclic-di-GMP_PDE-like"/>
</dbReference>
<keyword evidence="3" id="KW-1003">Cell membrane</keyword>
<dbReference type="OrthoDB" id="9813903at2"/>
<evidence type="ECO:0000256" key="10">
    <source>
        <dbReference type="SAM" id="Phobius"/>
    </source>
</evidence>
<dbReference type="Proteomes" id="UP000431684">
    <property type="component" value="Unassembled WGS sequence"/>
</dbReference>
<feature type="domain" description="EAL" evidence="11">
    <location>
        <begin position="268"/>
        <end position="520"/>
    </location>
</feature>
<keyword evidence="6" id="KW-0378">Hydrolase</keyword>
<proteinExistence type="predicted"/>
<sequence length="536" mass="57545">MTRRFMFACALLAAVVALLAPPWLAWREAQRQAWLEQAGSALGYARAMLRRSDELVQQSLAGMRQLARFNGEPCSAAAQGQMRRVILTSTYIKAIGHVRDGVMRCSSLGAGAFSLGTHTLRASNGLLIYSRIPFDDRSTSPLMAIERDGFAVLFHSDLPLDGGSAGAGMSLAVLHVERRPDEPITMARGFIDRAWVARLGSREQATFADGPYLVAMVRSASTPTAGVAALPLADVRARRDAIALRLVPAGVVAGAGMAAAMLLLVRRQASLAAALRAALRHDEFFLLYQPVVDLRSGCWVGVEALLRWRRATGELIGPDLFIPIAEQTGTIARLTERVLQLVEQDMRHFLAIRPAFHVALNLSPSDLHSDAIVGLFDAMFARGSVKAANLIVEITERGTLDLGAAQPVIGALRERGIGVAIDDFGTGYAGLSYLESLRVDFLKIDRSFIEAIGTCAPTNQVVGHIIAMATAMELAMVAEGIETLAQADYLRERGVQLAQGWMFGKPQHRDDVVAALAAMAATDASPAGTPVAEGER</sequence>
<dbReference type="SMART" id="SM00052">
    <property type="entry name" value="EAL"/>
    <property type="match status" value="1"/>
</dbReference>
<dbReference type="InterPro" id="IPR024744">
    <property type="entry name" value="CSS-motif_dom"/>
</dbReference>
<comment type="catalytic activity">
    <reaction evidence="9">
        <text>3',3'-c-di-GMP + H2O = 5'-phosphoguanylyl(3'-&gt;5')guanosine + H(+)</text>
        <dbReference type="Rhea" id="RHEA:24902"/>
        <dbReference type="ChEBI" id="CHEBI:15377"/>
        <dbReference type="ChEBI" id="CHEBI:15378"/>
        <dbReference type="ChEBI" id="CHEBI:58754"/>
        <dbReference type="ChEBI" id="CHEBI:58805"/>
        <dbReference type="EC" id="3.1.4.52"/>
    </reaction>
</comment>
<dbReference type="Gene3D" id="3.20.20.450">
    <property type="entry name" value="EAL domain"/>
    <property type="match status" value="1"/>
</dbReference>
<dbReference type="EC" id="3.1.4.52" evidence="2"/>
<keyword evidence="8 10" id="KW-0472">Membrane</keyword>
<dbReference type="EMBL" id="WNWM01000002">
    <property type="protein sequence ID" value="MUI11471.1"/>
    <property type="molecule type" value="Genomic_DNA"/>
</dbReference>
<evidence type="ECO:0000313" key="12">
    <source>
        <dbReference type="EMBL" id="MUI11471.1"/>
    </source>
</evidence>
<dbReference type="GO" id="GO:0071111">
    <property type="term" value="F:cyclic-guanylate-specific phosphodiesterase activity"/>
    <property type="evidence" value="ECO:0007669"/>
    <property type="project" value="UniProtKB-EC"/>
</dbReference>